<dbReference type="KEGG" id="hdn:Hden_3009"/>
<dbReference type="EMBL" id="CP002083">
    <property type="protein sequence ID" value="ADJ24804.1"/>
    <property type="molecule type" value="Genomic_DNA"/>
</dbReference>
<gene>
    <name evidence="1" type="ordered locus">Hden_3009</name>
</gene>
<evidence type="ECO:0000313" key="1">
    <source>
        <dbReference type="EMBL" id="ADJ24804.1"/>
    </source>
</evidence>
<proteinExistence type="predicted"/>
<dbReference type="Proteomes" id="UP000002033">
    <property type="component" value="Chromosome"/>
</dbReference>
<dbReference type="AlphaFoldDB" id="D8JVF0"/>
<accession>D8JVF0</accession>
<dbReference type="HOGENOM" id="CLU_1728882_0_0_5"/>
<reference evidence="2" key="1">
    <citation type="journal article" date="2011" name="J. Bacteriol.">
        <title>Genome sequences of eight morphologically diverse alphaproteobacteria.</title>
        <authorList>
            <consortium name="US DOE Joint Genome Institute"/>
            <person name="Brown P.J."/>
            <person name="Kysela D.T."/>
            <person name="Buechlein A."/>
            <person name="Hemmerich C."/>
            <person name="Brun Y.V."/>
        </authorList>
    </citation>
    <scope>NUCLEOTIDE SEQUENCE [LARGE SCALE GENOMIC DNA]</scope>
    <source>
        <strain evidence="2">ATCC 51888 / DSM 1869 / NCIB 11706 / TK 0415</strain>
    </source>
</reference>
<dbReference type="RefSeq" id="WP_013216963.1">
    <property type="nucleotide sequence ID" value="NC_014313.1"/>
</dbReference>
<organism evidence="1 2">
    <name type="scientific">Hyphomicrobium denitrificans (strain ATCC 51888 / DSM 1869 / NCIMB 11706 / TK 0415)</name>
    <dbReference type="NCBI Taxonomy" id="582899"/>
    <lineage>
        <taxon>Bacteria</taxon>
        <taxon>Pseudomonadati</taxon>
        <taxon>Pseudomonadota</taxon>
        <taxon>Alphaproteobacteria</taxon>
        <taxon>Hyphomicrobiales</taxon>
        <taxon>Hyphomicrobiaceae</taxon>
        <taxon>Hyphomicrobium</taxon>
    </lineage>
</organism>
<name>D8JVF0_HYPDA</name>
<keyword evidence="2" id="KW-1185">Reference proteome</keyword>
<sequence length="151" mass="16343">MTPEQRTQFIANVPDAEARREAERLFQAAEDAWDKLREACGSAHIDVDGDVIENHGDPAIVALNDAYDKAHAKWEDCEEYGPVVTDELDAPTRCVLTGFLIHEDDGVLVDRSTGEQILKTALGLPLYAVTGEFISPSDEADAMAASAEAVA</sequence>
<dbReference type="STRING" id="582899.Hden_3009"/>
<evidence type="ECO:0000313" key="2">
    <source>
        <dbReference type="Proteomes" id="UP000002033"/>
    </source>
</evidence>
<protein>
    <submittedName>
        <fullName evidence="1">Uncharacterized protein</fullName>
    </submittedName>
</protein>